<sequence>MIVLDFYNNKRKPINGTCEHCKQHNTSPAWCQLCDPQKTTQEIGSGDKNIDDCIKEFQLKATAYEKVIEWIPFNRLIDIKIIGKGGFGTVYSSIWLDGKRVIEGDDSVGYLKPISSSFLTEFKNHMKCRLEGSELEIYGLTQNTETGQYMMVYQYANRGNLFDFLSQYFRKLTWQKKLKQLEDISYNLSRIHEAGLIH</sequence>
<dbReference type="OrthoDB" id="626167at2759"/>
<feature type="domain" description="Protein kinase" evidence="1">
    <location>
        <begin position="76"/>
        <end position="198"/>
    </location>
</feature>
<dbReference type="InterPro" id="IPR001245">
    <property type="entry name" value="Ser-Thr/Tyr_kinase_cat_dom"/>
</dbReference>
<dbReference type="SUPFAM" id="SSF56112">
    <property type="entry name" value="Protein kinase-like (PK-like)"/>
    <property type="match status" value="1"/>
</dbReference>
<dbReference type="AlphaFoldDB" id="A0A397W2D2"/>
<gene>
    <name evidence="2" type="ORF">C2G38_2061903</name>
</gene>
<evidence type="ECO:0000313" key="3">
    <source>
        <dbReference type="Proteomes" id="UP000266673"/>
    </source>
</evidence>
<dbReference type="GO" id="GO:0005524">
    <property type="term" value="F:ATP binding"/>
    <property type="evidence" value="ECO:0007669"/>
    <property type="project" value="InterPro"/>
</dbReference>
<protein>
    <recommendedName>
        <fullName evidence="1">Protein kinase domain-containing protein</fullName>
    </recommendedName>
</protein>
<dbReference type="InterPro" id="IPR000719">
    <property type="entry name" value="Prot_kinase_dom"/>
</dbReference>
<dbReference type="GO" id="GO:0004672">
    <property type="term" value="F:protein kinase activity"/>
    <property type="evidence" value="ECO:0007669"/>
    <property type="project" value="InterPro"/>
</dbReference>
<evidence type="ECO:0000313" key="2">
    <source>
        <dbReference type="EMBL" id="RIB27429.1"/>
    </source>
</evidence>
<evidence type="ECO:0000259" key="1">
    <source>
        <dbReference type="PROSITE" id="PS50011"/>
    </source>
</evidence>
<proteinExistence type="predicted"/>
<dbReference type="PROSITE" id="PS50011">
    <property type="entry name" value="PROTEIN_KINASE_DOM"/>
    <property type="match status" value="1"/>
</dbReference>
<reference evidence="2 3" key="1">
    <citation type="submission" date="2018-06" db="EMBL/GenBank/DDBJ databases">
        <title>Comparative genomics reveals the genomic features of Rhizophagus irregularis, R. cerebriforme, R. diaphanum and Gigaspora rosea, and their symbiotic lifestyle signature.</title>
        <authorList>
            <person name="Morin E."/>
            <person name="San Clemente H."/>
            <person name="Chen E.C.H."/>
            <person name="De La Providencia I."/>
            <person name="Hainaut M."/>
            <person name="Kuo A."/>
            <person name="Kohler A."/>
            <person name="Murat C."/>
            <person name="Tang N."/>
            <person name="Roy S."/>
            <person name="Loubradou J."/>
            <person name="Henrissat B."/>
            <person name="Grigoriev I.V."/>
            <person name="Corradi N."/>
            <person name="Roux C."/>
            <person name="Martin F.M."/>
        </authorList>
    </citation>
    <scope>NUCLEOTIDE SEQUENCE [LARGE SCALE GENOMIC DNA]</scope>
    <source>
        <strain evidence="2 3">DAOM 194757</strain>
    </source>
</reference>
<name>A0A397W2D2_9GLOM</name>
<organism evidence="2 3">
    <name type="scientific">Gigaspora rosea</name>
    <dbReference type="NCBI Taxonomy" id="44941"/>
    <lineage>
        <taxon>Eukaryota</taxon>
        <taxon>Fungi</taxon>
        <taxon>Fungi incertae sedis</taxon>
        <taxon>Mucoromycota</taxon>
        <taxon>Glomeromycotina</taxon>
        <taxon>Glomeromycetes</taxon>
        <taxon>Diversisporales</taxon>
        <taxon>Gigasporaceae</taxon>
        <taxon>Gigaspora</taxon>
    </lineage>
</organism>
<dbReference type="EMBL" id="QKWP01000098">
    <property type="protein sequence ID" value="RIB27429.1"/>
    <property type="molecule type" value="Genomic_DNA"/>
</dbReference>
<keyword evidence="3" id="KW-1185">Reference proteome</keyword>
<dbReference type="InterPro" id="IPR011009">
    <property type="entry name" value="Kinase-like_dom_sf"/>
</dbReference>
<feature type="non-terminal residue" evidence="2">
    <location>
        <position position="198"/>
    </location>
</feature>
<comment type="caution">
    <text evidence="2">The sequence shown here is derived from an EMBL/GenBank/DDBJ whole genome shotgun (WGS) entry which is preliminary data.</text>
</comment>
<dbReference type="Pfam" id="PF07714">
    <property type="entry name" value="PK_Tyr_Ser-Thr"/>
    <property type="match status" value="1"/>
</dbReference>
<dbReference type="Gene3D" id="1.10.510.10">
    <property type="entry name" value="Transferase(Phosphotransferase) domain 1"/>
    <property type="match status" value="1"/>
</dbReference>
<accession>A0A397W2D2</accession>
<dbReference type="Proteomes" id="UP000266673">
    <property type="component" value="Unassembled WGS sequence"/>
</dbReference>